<accession>A0ABS1X0U5</accession>
<dbReference type="SUPFAM" id="SSF51182">
    <property type="entry name" value="RmlC-like cupins"/>
    <property type="match status" value="1"/>
</dbReference>
<evidence type="ECO:0000256" key="1">
    <source>
        <dbReference type="SAM" id="SignalP"/>
    </source>
</evidence>
<reference evidence="3 4" key="1">
    <citation type="journal article" date="2021" name="Int. J. Syst. Evol. Microbiol.">
        <title>Steroidobacter gossypii sp. nov., isolated from soil of cotton cropping field.</title>
        <authorList>
            <person name="Huang R."/>
            <person name="Yang S."/>
            <person name="Zhen C."/>
            <person name="Liu W."/>
        </authorList>
    </citation>
    <scope>NUCLEOTIDE SEQUENCE [LARGE SCALE GENOMIC DNA]</scope>
    <source>
        <strain evidence="3 4">S1-65</strain>
    </source>
</reference>
<keyword evidence="4" id="KW-1185">Reference proteome</keyword>
<dbReference type="InterPro" id="IPR014710">
    <property type="entry name" value="RmlC-like_jellyroll"/>
</dbReference>
<sequence>MRRSVVTKALLLGMFVTSLVHAATNVGAPEGFIEVRPEQVPWRPHPAMQGAEFAVLVGALDRPGPLVVRVKLPPRARFMPHTHPEPRTYTVISGEWKLGFGHDYDEKALLSYGPGSMYRLPAQVAHFQSTGPEPTIVQIESIGPTKTEFVKAR</sequence>
<dbReference type="InterPro" id="IPR011051">
    <property type="entry name" value="RmlC_Cupin_sf"/>
</dbReference>
<dbReference type="Gene3D" id="2.60.120.10">
    <property type="entry name" value="Jelly Rolls"/>
    <property type="match status" value="1"/>
</dbReference>
<dbReference type="InterPro" id="IPR025979">
    <property type="entry name" value="ChrR-like_cupin_dom"/>
</dbReference>
<dbReference type="EMBL" id="JAEVLS010000004">
    <property type="protein sequence ID" value="MBM0106829.1"/>
    <property type="molecule type" value="Genomic_DNA"/>
</dbReference>
<evidence type="ECO:0000313" key="4">
    <source>
        <dbReference type="Proteomes" id="UP000661077"/>
    </source>
</evidence>
<dbReference type="RefSeq" id="WP_203168944.1">
    <property type="nucleotide sequence ID" value="NZ_JAEVLS010000004.1"/>
</dbReference>
<feature type="chain" id="PRO_5045289414" evidence="1">
    <location>
        <begin position="23"/>
        <end position="153"/>
    </location>
</feature>
<feature type="domain" description="ChrR-like cupin" evidence="2">
    <location>
        <begin position="35"/>
        <end position="101"/>
    </location>
</feature>
<gene>
    <name evidence="3" type="ORF">JM946_19010</name>
</gene>
<protein>
    <submittedName>
        <fullName evidence="3">Cupin domain-containing protein</fullName>
    </submittedName>
</protein>
<evidence type="ECO:0000259" key="2">
    <source>
        <dbReference type="Pfam" id="PF12973"/>
    </source>
</evidence>
<dbReference type="CDD" id="cd06989">
    <property type="entry name" value="cupin_DRT102"/>
    <property type="match status" value="1"/>
</dbReference>
<comment type="caution">
    <text evidence="3">The sequence shown here is derived from an EMBL/GenBank/DDBJ whole genome shotgun (WGS) entry which is preliminary data.</text>
</comment>
<name>A0ABS1X0U5_9GAMM</name>
<dbReference type="Pfam" id="PF12973">
    <property type="entry name" value="Cupin_7"/>
    <property type="match status" value="1"/>
</dbReference>
<dbReference type="Proteomes" id="UP000661077">
    <property type="component" value="Unassembled WGS sequence"/>
</dbReference>
<proteinExistence type="predicted"/>
<evidence type="ECO:0000313" key="3">
    <source>
        <dbReference type="EMBL" id="MBM0106829.1"/>
    </source>
</evidence>
<organism evidence="3 4">
    <name type="scientific">Steroidobacter gossypii</name>
    <dbReference type="NCBI Taxonomy" id="2805490"/>
    <lineage>
        <taxon>Bacteria</taxon>
        <taxon>Pseudomonadati</taxon>
        <taxon>Pseudomonadota</taxon>
        <taxon>Gammaproteobacteria</taxon>
        <taxon>Steroidobacterales</taxon>
        <taxon>Steroidobacteraceae</taxon>
        <taxon>Steroidobacter</taxon>
    </lineage>
</organism>
<feature type="signal peptide" evidence="1">
    <location>
        <begin position="1"/>
        <end position="22"/>
    </location>
</feature>
<keyword evidence="1" id="KW-0732">Signal</keyword>